<dbReference type="PROSITE" id="PS51257">
    <property type="entry name" value="PROKAR_LIPOPROTEIN"/>
    <property type="match status" value="1"/>
</dbReference>
<sequence length="152" mass="16623">MKLSMLFIAVTSLWLLSGCVEDLTADDTSAYQYLARGNSAQSDDKIIQVISSQASFDDVFYQVLNRSGTPETINFAEYQVLLVMSGSQQPAKVLAVGAFQGQATQVNIVLKAEYAGENCAVPTVVLQPWMLVLFPRVDKPLSIQEQVKVTPC</sequence>
<comment type="caution">
    <text evidence="2">The sequence shown here is derived from an EMBL/GenBank/DDBJ whole genome shotgun (WGS) entry which is preliminary data.</text>
</comment>
<feature type="signal peptide" evidence="1">
    <location>
        <begin position="1"/>
        <end position="17"/>
    </location>
</feature>
<dbReference type="EMBL" id="JAPJDZ010000038">
    <property type="protein sequence ID" value="MDP5137095.1"/>
    <property type="molecule type" value="Genomic_DNA"/>
</dbReference>
<protein>
    <recommendedName>
        <fullName evidence="4">PrcB C-terminal domain-containing protein</fullName>
    </recommendedName>
</protein>
<keyword evidence="1" id="KW-0732">Signal</keyword>
<evidence type="ECO:0008006" key="4">
    <source>
        <dbReference type="Google" id="ProtNLM"/>
    </source>
</evidence>
<organism evidence="2 3">
    <name type="scientific">Rheinheimera baltica</name>
    <dbReference type="NCBI Taxonomy" id="67576"/>
    <lineage>
        <taxon>Bacteria</taxon>
        <taxon>Pseudomonadati</taxon>
        <taxon>Pseudomonadota</taxon>
        <taxon>Gammaproteobacteria</taxon>
        <taxon>Chromatiales</taxon>
        <taxon>Chromatiaceae</taxon>
        <taxon>Rheinheimera</taxon>
    </lineage>
</organism>
<feature type="chain" id="PRO_5047335613" description="PrcB C-terminal domain-containing protein" evidence="1">
    <location>
        <begin position="18"/>
        <end position="152"/>
    </location>
</feature>
<reference evidence="2 3" key="1">
    <citation type="submission" date="2022-11" db="EMBL/GenBank/DDBJ databases">
        <title>Viruses from the air-sea interface of a natural surface slick.</title>
        <authorList>
            <person name="Rahlff J."/>
            <person name="Holmfeldt K."/>
        </authorList>
    </citation>
    <scope>NUCLEOTIDE SEQUENCE [LARGE SCALE GENOMIC DNA]</scope>
    <source>
        <strain evidence="2 3">SMS4</strain>
    </source>
</reference>
<evidence type="ECO:0000313" key="2">
    <source>
        <dbReference type="EMBL" id="MDP5137095.1"/>
    </source>
</evidence>
<dbReference type="Proteomes" id="UP001231109">
    <property type="component" value="Unassembled WGS sequence"/>
</dbReference>
<evidence type="ECO:0000313" key="3">
    <source>
        <dbReference type="Proteomes" id="UP001231109"/>
    </source>
</evidence>
<accession>A0ABT9I133</accession>
<evidence type="ECO:0000256" key="1">
    <source>
        <dbReference type="SAM" id="SignalP"/>
    </source>
</evidence>
<keyword evidence="3" id="KW-1185">Reference proteome</keyword>
<name>A0ABT9I133_9GAMM</name>
<dbReference type="RefSeq" id="WP_305976521.1">
    <property type="nucleotide sequence ID" value="NZ_JAPJDZ010000038.1"/>
</dbReference>
<gene>
    <name evidence="2" type="ORF">ORJ04_14165</name>
</gene>
<proteinExistence type="predicted"/>